<keyword evidence="3" id="KW-1185">Reference proteome</keyword>
<feature type="transmembrane region" description="Helical" evidence="1">
    <location>
        <begin position="62"/>
        <end position="84"/>
    </location>
</feature>
<feature type="transmembrane region" description="Helical" evidence="1">
    <location>
        <begin position="190"/>
        <end position="220"/>
    </location>
</feature>
<dbReference type="VEuPathDB" id="AmoebaDB:NF0083650"/>
<feature type="transmembrane region" description="Helical" evidence="1">
    <location>
        <begin position="96"/>
        <end position="118"/>
    </location>
</feature>
<proteinExistence type="predicted"/>
<keyword evidence="1" id="KW-1133">Transmembrane helix</keyword>
<protein>
    <recommendedName>
        <fullName evidence="4">THH1/TOM1/TOM3 domain-containing protein</fullName>
    </recommendedName>
</protein>
<dbReference type="Proteomes" id="UP000444721">
    <property type="component" value="Unassembled WGS sequence"/>
</dbReference>
<dbReference type="AlphaFoldDB" id="A0A6A5BLT3"/>
<sequence>MSSLSDFSSLLFDISQALLFHDNSFELLQTNPNNNNTSNNNNVTHASLSKLFPNSTENISSIVNSCFFIVVFSILLVVIGYVMYKARATIKRNHKILFFLLSVFILVQYFGLVFRLVYNGTGLRVNQFEDLTRVENLNSYQVVMWVFSVMENVLVFSQMATILVIMSFIMAVFLKTVKMAGAMSFKTYNILFWTVSVITAIAATIFFALVIVNGIINLLLKMRILRVDPTPIYIVLFLIYVSVMMLETILFVSIGARLLHVVRKRSQNVSHAKTNQSTNLAQSLQRPYIKIVGLVIGMVLSAFIQILAAIVSIFTSLYVSYLHIIDYFLQCFGVLVFAIFVLLLYNPLILQMEEKDEKRMEAQEMKGKEIHLEQNQTKV</sequence>
<dbReference type="RefSeq" id="XP_044559683.1">
    <property type="nucleotide sequence ID" value="XM_044709279.1"/>
</dbReference>
<reference evidence="2 3" key="1">
    <citation type="journal article" date="2019" name="Sci. Rep.">
        <title>Nanopore sequencing improves the draft genome of the human pathogenic amoeba Naegleria fowleri.</title>
        <authorList>
            <person name="Liechti N."/>
            <person name="Schurch N."/>
            <person name="Bruggmann R."/>
            <person name="Wittwer M."/>
        </authorList>
    </citation>
    <scope>NUCLEOTIDE SEQUENCE [LARGE SCALE GENOMIC DNA]</scope>
    <source>
        <strain evidence="2 3">ATCC 30894</strain>
    </source>
</reference>
<organism evidence="2 3">
    <name type="scientific">Naegleria fowleri</name>
    <name type="common">Brain eating amoeba</name>
    <dbReference type="NCBI Taxonomy" id="5763"/>
    <lineage>
        <taxon>Eukaryota</taxon>
        <taxon>Discoba</taxon>
        <taxon>Heterolobosea</taxon>
        <taxon>Tetramitia</taxon>
        <taxon>Eutetramitia</taxon>
        <taxon>Vahlkampfiidae</taxon>
        <taxon>Naegleria</taxon>
    </lineage>
</organism>
<accession>A0A6A5BLT3</accession>
<dbReference type="VEuPathDB" id="AmoebaDB:FDP41_005723"/>
<feature type="transmembrane region" description="Helical" evidence="1">
    <location>
        <begin position="327"/>
        <end position="350"/>
    </location>
</feature>
<feature type="transmembrane region" description="Helical" evidence="1">
    <location>
        <begin position="232"/>
        <end position="256"/>
    </location>
</feature>
<evidence type="ECO:0000256" key="1">
    <source>
        <dbReference type="SAM" id="Phobius"/>
    </source>
</evidence>
<evidence type="ECO:0000313" key="3">
    <source>
        <dbReference type="Proteomes" id="UP000444721"/>
    </source>
</evidence>
<feature type="transmembrane region" description="Helical" evidence="1">
    <location>
        <begin position="153"/>
        <end position="174"/>
    </location>
</feature>
<comment type="caution">
    <text evidence="2">The sequence shown here is derived from an EMBL/GenBank/DDBJ whole genome shotgun (WGS) entry which is preliminary data.</text>
</comment>
<feature type="transmembrane region" description="Helical" evidence="1">
    <location>
        <begin position="291"/>
        <end position="321"/>
    </location>
</feature>
<gene>
    <name evidence="2" type="ORF">FDP41_005723</name>
</gene>
<keyword evidence="1" id="KW-0472">Membrane</keyword>
<dbReference type="EMBL" id="VFQX01000048">
    <property type="protein sequence ID" value="KAF0974970.1"/>
    <property type="molecule type" value="Genomic_DNA"/>
</dbReference>
<dbReference type="GeneID" id="68112941"/>
<dbReference type="VEuPathDB" id="AmoebaDB:NfTy_045690"/>
<name>A0A6A5BLT3_NAEFO</name>
<dbReference type="OrthoDB" id="10418404at2759"/>
<dbReference type="OMA" id="IANTCFF"/>
<evidence type="ECO:0000313" key="2">
    <source>
        <dbReference type="EMBL" id="KAF0974970.1"/>
    </source>
</evidence>
<keyword evidence="1" id="KW-0812">Transmembrane</keyword>
<evidence type="ECO:0008006" key="4">
    <source>
        <dbReference type="Google" id="ProtNLM"/>
    </source>
</evidence>